<reference evidence="2 3" key="1">
    <citation type="submission" date="2021-01" db="EMBL/GenBank/DDBJ databases">
        <title>Carboxyliciviraga sp.nov., isolated from coastal sediments.</title>
        <authorList>
            <person name="Lu D."/>
            <person name="Zhang T."/>
        </authorList>
    </citation>
    <scope>NUCLEOTIDE SEQUENCE [LARGE SCALE GENOMIC DNA]</scope>
    <source>
        <strain evidence="2 3">N1Y132</strain>
    </source>
</reference>
<gene>
    <name evidence="2" type="ORF">JIV24_09820</name>
</gene>
<dbReference type="EMBL" id="JAENRR010000019">
    <property type="protein sequence ID" value="MBK3517627.1"/>
    <property type="molecule type" value="Genomic_DNA"/>
</dbReference>
<dbReference type="Proteomes" id="UP000605676">
    <property type="component" value="Unassembled WGS sequence"/>
</dbReference>
<dbReference type="PROSITE" id="PS51257">
    <property type="entry name" value="PROKAR_LIPOPROTEIN"/>
    <property type="match status" value="1"/>
</dbReference>
<name>A0ABS1HJA1_9BACT</name>
<dbReference type="Gene3D" id="3.30.160.670">
    <property type="match status" value="1"/>
</dbReference>
<evidence type="ECO:0000313" key="3">
    <source>
        <dbReference type="Proteomes" id="UP000605676"/>
    </source>
</evidence>
<dbReference type="RefSeq" id="WP_200464857.1">
    <property type="nucleotide sequence ID" value="NZ_JAENRR010000019.1"/>
</dbReference>
<evidence type="ECO:0000259" key="1">
    <source>
        <dbReference type="Pfam" id="PF13590"/>
    </source>
</evidence>
<keyword evidence="3" id="KW-1185">Reference proteome</keyword>
<evidence type="ECO:0000313" key="2">
    <source>
        <dbReference type="EMBL" id="MBK3517627.1"/>
    </source>
</evidence>
<protein>
    <submittedName>
        <fullName evidence="2">DUF4136 domain-containing protein</fullName>
    </submittedName>
</protein>
<dbReference type="InterPro" id="IPR025411">
    <property type="entry name" value="DUF4136"/>
</dbReference>
<accession>A0ABS1HJA1</accession>
<proteinExistence type="predicted"/>
<organism evidence="2 3">
    <name type="scientific">Carboxylicivirga marina</name>
    <dbReference type="NCBI Taxonomy" id="2800988"/>
    <lineage>
        <taxon>Bacteria</taxon>
        <taxon>Pseudomonadati</taxon>
        <taxon>Bacteroidota</taxon>
        <taxon>Bacteroidia</taxon>
        <taxon>Marinilabiliales</taxon>
        <taxon>Marinilabiliaceae</taxon>
        <taxon>Carboxylicivirga</taxon>
    </lineage>
</organism>
<dbReference type="Pfam" id="PF13590">
    <property type="entry name" value="DUF4136"/>
    <property type="match status" value="1"/>
</dbReference>
<sequence length="206" mass="23188">MKTKVSYLIAIGLLTIMYSCYPGGAEYVDELDTSISKYSPDYFDEPLTGKYYYLPDEILHIKDGEEVEDPDRTHDDAILAQVNQHLLDLGMQEAVAGIDTSIAIAISAIEQNNSGAAWIPGGGWWGGWYPWYPGWGWGGYYPWYPVYYNYKTGSVLIEMADYELKETEEPPLIYFGALDGLLQGSDAYIGDRLERGIDELFSQAPF</sequence>
<comment type="caution">
    <text evidence="2">The sequence shown here is derived from an EMBL/GenBank/DDBJ whole genome shotgun (WGS) entry which is preliminary data.</text>
</comment>
<feature type="domain" description="DUF4136" evidence="1">
    <location>
        <begin position="58"/>
        <end position="205"/>
    </location>
</feature>